<dbReference type="InterPro" id="IPR035994">
    <property type="entry name" value="Nucleoside_phosphorylase_sf"/>
</dbReference>
<keyword evidence="1 6" id="KW-0963">Cytoplasm</keyword>
<dbReference type="PANTHER" id="PTHR42679">
    <property type="entry name" value="S-METHYL-5'-THIOADENOSINE PHOSPHORYLASE"/>
    <property type="match status" value="1"/>
</dbReference>
<dbReference type="Gene3D" id="3.40.50.1580">
    <property type="entry name" value="Nucleoside phosphorylase domain"/>
    <property type="match status" value="1"/>
</dbReference>
<keyword evidence="5 6" id="KW-0539">Nucleus</keyword>
<evidence type="ECO:0000313" key="8">
    <source>
        <dbReference type="EMBL" id="EGT55650.1"/>
    </source>
</evidence>
<comment type="subcellular location">
    <subcellularLocation>
        <location evidence="6">Cytoplasm</location>
    </subcellularLocation>
    <subcellularLocation>
        <location evidence="6">Nucleus</location>
    </subcellularLocation>
</comment>
<keyword evidence="2 6" id="KW-0328">Glycosyltransferase</keyword>
<feature type="binding site" evidence="6">
    <location>
        <position position="188"/>
    </location>
    <ligand>
        <name>substrate</name>
    </ligand>
</feature>
<feature type="binding site" evidence="6">
    <location>
        <begin position="212"/>
        <end position="214"/>
    </location>
    <ligand>
        <name>substrate</name>
    </ligand>
</feature>
<organism evidence="9">
    <name type="scientific">Caenorhabditis brenneri</name>
    <name type="common">Nematode worm</name>
    <dbReference type="NCBI Taxonomy" id="135651"/>
    <lineage>
        <taxon>Eukaryota</taxon>
        <taxon>Metazoa</taxon>
        <taxon>Ecdysozoa</taxon>
        <taxon>Nematoda</taxon>
        <taxon>Chromadorea</taxon>
        <taxon>Rhabditida</taxon>
        <taxon>Rhabditina</taxon>
        <taxon>Rhabditomorpha</taxon>
        <taxon>Rhabditoidea</taxon>
        <taxon>Rhabditidae</taxon>
        <taxon>Peloderinae</taxon>
        <taxon>Caenorhabditis</taxon>
    </lineage>
</organism>
<comment type="similarity">
    <text evidence="6">Belongs to the PNP/MTAP phosphorylase family. MTAP subfamily.</text>
</comment>
<dbReference type="GO" id="GO:0005829">
    <property type="term" value="C:cytosol"/>
    <property type="evidence" value="ECO:0007669"/>
    <property type="project" value="TreeGrafter"/>
</dbReference>
<dbReference type="PROSITE" id="PS01240">
    <property type="entry name" value="PNP_MTAP_2"/>
    <property type="match status" value="1"/>
</dbReference>
<dbReference type="GO" id="GO:0006166">
    <property type="term" value="P:purine ribonucleoside salvage"/>
    <property type="evidence" value="ECO:0007669"/>
    <property type="project" value="UniProtKB-KW"/>
</dbReference>
<dbReference type="Pfam" id="PF01048">
    <property type="entry name" value="PNP_UDP_1"/>
    <property type="match status" value="1"/>
</dbReference>
<dbReference type="OMA" id="ADPFCPE"/>
<dbReference type="Proteomes" id="UP000008068">
    <property type="component" value="Unassembled WGS sequence"/>
</dbReference>
<dbReference type="HOGENOM" id="CLU_054456_0_0_1"/>
<feature type="site" description="Important for substrate specificity" evidence="6">
    <location>
        <position position="224"/>
    </location>
</feature>
<dbReference type="UniPathway" id="UPA00904">
    <property type="reaction ID" value="UER00873"/>
</dbReference>
<dbReference type="EC" id="2.4.2.28" evidence="6"/>
<dbReference type="InParanoid" id="G0N9P7"/>
<dbReference type="NCBIfam" id="TIGR01694">
    <property type="entry name" value="MTAP"/>
    <property type="match status" value="1"/>
</dbReference>
<feature type="site" description="Important for substrate specificity" evidence="6">
    <location>
        <position position="170"/>
    </location>
</feature>
<dbReference type="AlphaFoldDB" id="G0N9P7"/>
<gene>
    <name evidence="8" type="ORF">CAEBREN_18127</name>
</gene>
<dbReference type="FunCoup" id="G0N9P7">
    <property type="interactions" value="2033"/>
</dbReference>
<dbReference type="GO" id="GO:0019509">
    <property type="term" value="P:L-methionine salvage from methylthioadenosine"/>
    <property type="evidence" value="ECO:0007669"/>
    <property type="project" value="UniProtKB-UniRule"/>
</dbReference>
<feature type="binding site" evidence="6">
    <location>
        <begin position="52"/>
        <end position="53"/>
    </location>
    <ligand>
        <name>phosphate</name>
        <dbReference type="ChEBI" id="CHEBI:43474"/>
    </ligand>
</feature>
<evidence type="ECO:0000256" key="1">
    <source>
        <dbReference type="ARBA" id="ARBA00022490"/>
    </source>
</evidence>
<dbReference type="PANTHER" id="PTHR42679:SF2">
    <property type="entry name" value="S-METHYL-5'-THIOADENOSINE PHOSPHORYLASE"/>
    <property type="match status" value="1"/>
</dbReference>
<feature type="binding site" evidence="6">
    <location>
        <begin position="85"/>
        <end position="86"/>
    </location>
    <ligand>
        <name>phosphate</name>
        <dbReference type="ChEBI" id="CHEBI:43474"/>
    </ligand>
</feature>
<evidence type="ECO:0000256" key="6">
    <source>
        <dbReference type="HAMAP-Rule" id="MF_03155"/>
    </source>
</evidence>
<dbReference type="HAMAP" id="MF_01963">
    <property type="entry name" value="MTAP"/>
    <property type="match status" value="1"/>
</dbReference>
<dbReference type="InterPro" id="IPR010044">
    <property type="entry name" value="MTAP"/>
</dbReference>
<reference evidence="9" key="1">
    <citation type="submission" date="2011-07" db="EMBL/GenBank/DDBJ databases">
        <authorList>
            <consortium name="Caenorhabditis brenneri Sequencing and Analysis Consortium"/>
            <person name="Wilson R.K."/>
        </authorList>
    </citation>
    <scope>NUCLEOTIDE SEQUENCE [LARGE SCALE GENOMIC DNA]</scope>
    <source>
        <strain evidence="9">PB2801</strain>
    </source>
</reference>
<comment type="subunit">
    <text evidence="6">Homotrimer.</text>
</comment>
<evidence type="ECO:0000256" key="4">
    <source>
        <dbReference type="ARBA" id="ARBA00022726"/>
    </source>
</evidence>
<evidence type="ECO:0000256" key="5">
    <source>
        <dbReference type="ARBA" id="ARBA00023242"/>
    </source>
</evidence>
<dbReference type="GO" id="GO:0017061">
    <property type="term" value="F:S-methyl-5-thioadenosine phosphorylase activity"/>
    <property type="evidence" value="ECO:0007669"/>
    <property type="project" value="UniProtKB-UniRule"/>
</dbReference>
<keyword evidence="3 6" id="KW-0808">Transferase</keyword>
<evidence type="ECO:0000256" key="2">
    <source>
        <dbReference type="ARBA" id="ARBA00022676"/>
    </source>
</evidence>
<dbReference type="FunFam" id="3.40.50.1580:FF:000020">
    <property type="entry name" value="S-methyl-5'-thioadenosine phosphorylase"/>
    <property type="match status" value="1"/>
</dbReference>
<feature type="binding site" evidence="6">
    <location>
        <position position="10"/>
    </location>
    <ligand>
        <name>phosphate</name>
        <dbReference type="ChEBI" id="CHEBI:43474"/>
    </ligand>
</feature>
<comment type="function">
    <text evidence="6">Catalyzes the reversible phosphorylation of S-methyl-5'-thioadenosine (MTA) to adenine and 5-methylthioribose-1-phosphate. Involved in the breakdown of MTA, a major by-product of polyamine biosynthesis. Responsible for the first step in the methionine salvage pathway after MTA has been generated from S-adenosylmethionine. Has broad substrate specificity with 6-aminopurine nucleosides as preferred substrates.</text>
</comment>
<dbReference type="STRING" id="135651.G0N9P7"/>
<dbReference type="OrthoDB" id="431409at2759"/>
<protein>
    <recommendedName>
        <fullName evidence="6">S-methyl-5'-thioadenosine phosphorylase</fullName>
        <ecNumber evidence="6">2.4.2.28</ecNumber>
    </recommendedName>
    <alternativeName>
        <fullName evidence="6">5'-methylthioadenosine phosphorylase</fullName>
        <shortName evidence="6">MTA phosphorylase</shortName>
        <shortName evidence="6">MTAP</shortName>
        <shortName evidence="6">MTAPase</shortName>
    </alternativeName>
</protein>
<dbReference type="InterPro" id="IPR000845">
    <property type="entry name" value="Nucleoside_phosphorylase_d"/>
</dbReference>
<keyword evidence="9" id="KW-1185">Reference proteome</keyword>
<comment type="catalytic activity">
    <reaction evidence="6">
        <text>S-methyl-5'-thioadenosine + phosphate = 5-(methylsulfanyl)-alpha-D-ribose 1-phosphate + adenine</text>
        <dbReference type="Rhea" id="RHEA:11852"/>
        <dbReference type="ChEBI" id="CHEBI:16708"/>
        <dbReference type="ChEBI" id="CHEBI:17509"/>
        <dbReference type="ChEBI" id="CHEBI:43474"/>
        <dbReference type="ChEBI" id="CHEBI:58533"/>
        <dbReference type="EC" id="2.4.2.28"/>
    </reaction>
</comment>
<dbReference type="eggNOG" id="KOG3985">
    <property type="taxonomic scope" value="Eukaryota"/>
</dbReference>
<dbReference type="EMBL" id="GL379852">
    <property type="protein sequence ID" value="EGT55650.1"/>
    <property type="molecule type" value="Genomic_DNA"/>
</dbReference>
<name>G0N9P7_CAEBE</name>
<dbReference type="InterPro" id="IPR018099">
    <property type="entry name" value="Purine_phosphorylase-2_CS"/>
</dbReference>
<sequence>MVKVGIIGGSGLEDPNILLNPQVVSVETPYGNPSDHLIEGTINGVDCVLLARHGRKHDIMPGNVNYRANLWALYSLGVDVIIASTACGSLQENVEPGHLLFPDSVFDRTNSRRATFFDGSYSQAPGVCHIQSHPTYNEKLRQVLISTAEKCQLVHHRTGFGVCIEGPRFSTKAESMVFKSWGASLVNMTMMPECILAKELGIPYATTALVTDYDCWKEEDHVTASSVMEVFAANVDKAKTLFIEAVGEIAKIDWKPEILRMKTEARQSIMISPDVVIPFLTVTP</sequence>
<dbReference type="CDD" id="cd09010">
    <property type="entry name" value="MTAP_SsMTAPII_like_MTIP"/>
    <property type="match status" value="1"/>
</dbReference>
<evidence type="ECO:0000313" key="9">
    <source>
        <dbReference type="Proteomes" id="UP000008068"/>
    </source>
</evidence>
<keyword evidence="4 6" id="KW-0660">Purine salvage</keyword>
<accession>G0N9P7</accession>
<evidence type="ECO:0000259" key="7">
    <source>
        <dbReference type="Pfam" id="PF01048"/>
    </source>
</evidence>
<comment type="pathway">
    <text evidence="6">Amino-acid biosynthesis; L-methionine biosynthesis via salvage pathway; S-methyl-5-thio-alpha-D-ribose 1-phosphate from S-methyl-5'-thioadenosine (phosphorylase route): step 1/1.</text>
</comment>
<evidence type="ECO:0000256" key="3">
    <source>
        <dbReference type="ARBA" id="ARBA00022679"/>
    </source>
</evidence>
<dbReference type="SUPFAM" id="SSF53167">
    <property type="entry name" value="Purine and uridine phosphorylases"/>
    <property type="match status" value="1"/>
</dbReference>
<feature type="binding site" evidence="6">
    <location>
        <position position="189"/>
    </location>
    <ligand>
        <name>phosphate</name>
        <dbReference type="ChEBI" id="CHEBI:43474"/>
    </ligand>
</feature>
<feature type="domain" description="Nucleoside phosphorylase" evidence="7">
    <location>
        <begin position="3"/>
        <end position="244"/>
    </location>
</feature>
<dbReference type="GO" id="GO:0005634">
    <property type="term" value="C:nucleus"/>
    <property type="evidence" value="ECO:0007669"/>
    <property type="project" value="UniProtKB-SubCell"/>
</dbReference>
<proteinExistence type="inferred from homology"/>